<dbReference type="Gene3D" id="1.10.10.10">
    <property type="entry name" value="Winged helix-like DNA-binding domain superfamily/Winged helix DNA-binding domain"/>
    <property type="match status" value="1"/>
</dbReference>
<dbReference type="PROSITE" id="PS50931">
    <property type="entry name" value="HTH_LYSR"/>
    <property type="match status" value="1"/>
</dbReference>
<feature type="domain" description="HTH lysR-type" evidence="5">
    <location>
        <begin position="1"/>
        <end position="60"/>
    </location>
</feature>
<dbReference type="OrthoDB" id="8675247at2"/>
<evidence type="ECO:0000259" key="5">
    <source>
        <dbReference type="PROSITE" id="PS50931"/>
    </source>
</evidence>
<dbReference type="GO" id="GO:0005829">
    <property type="term" value="C:cytosol"/>
    <property type="evidence" value="ECO:0007669"/>
    <property type="project" value="TreeGrafter"/>
</dbReference>
<evidence type="ECO:0000256" key="4">
    <source>
        <dbReference type="ARBA" id="ARBA00023163"/>
    </source>
</evidence>
<dbReference type="SUPFAM" id="SSF53850">
    <property type="entry name" value="Periplasmic binding protein-like II"/>
    <property type="match status" value="1"/>
</dbReference>
<dbReference type="GO" id="GO:0003700">
    <property type="term" value="F:DNA-binding transcription factor activity"/>
    <property type="evidence" value="ECO:0007669"/>
    <property type="project" value="InterPro"/>
</dbReference>
<name>A0A0J1D3R7_9BURK</name>
<dbReference type="PANTHER" id="PTHR30419">
    <property type="entry name" value="HTH-TYPE TRANSCRIPTIONAL REGULATOR YBHD"/>
    <property type="match status" value="1"/>
</dbReference>
<dbReference type="InterPro" id="IPR036390">
    <property type="entry name" value="WH_DNA-bd_sf"/>
</dbReference>
<keyword evidence="3" id="KW-0238">DNA-binding</keyword>
<keyword evidence="7" id="KW-1185">Reference proteome</keyword>
<comment type="similarity">
    <text evidence="1">Belongs to the LysR transcriptional regulatory family.</text>
</comment>
<evidence type="ECO:0000313" key="7">
    <source>
        <dbReference type="Proteomes" id="UP000035963"/>
    </source>
</evidence>
<dbReference type="GO" id="GO:0003677">
    <property type="term" value="F:DNA binding"/>
    <property type="evidence" value="ECO:0007669"/>
    <property type="project" value="UniProtKB-KW"/>
</dbReference>
<dbReference type="RefSeq" id="WP_047845445.1">
    <property type="nucleotide sequence ID" value="NZ_AEJF01000041.1"/>
</dbReference>
<dbReference type="EMBL" id="AEJF01000041">
    <property type="protein sequence ID" value="KLU27316.1"/>
    <property type="molecule type" value="Genomic_DNA"/>
</dbReference>
<evidence type="ECO:0000256" key="2">
    <source>
        <dbReference type="ARBA" id="ARBA00023015"/>
    </source>
</evidence>
<dbReference type="Proteomes" id="UP000035963">
    <property type="component" value="Unassembled WGS sequence"/>
</dbReference>
<dbReference type="FunFam" id="1.10.10.10:FF:000001">
    <property type="entry name" value="LysR family transcriptional regulator"/>
    <property type="match status" value="1"/>
</dbReference>
<reference evidence="6 7" key="1">
    <citation type="journal article" date="2015" name="Genome Announc.">
        <title>Draft Genome Sequence of Burkholderia sp. Strain PML1(12), an Ectomycorrhizosphere-Inhabiting Bacterium with Effective Mineral-Weathering Ability.</title>
        <authorList>
            <person name="Uroz S."/>
            <person name="Oger P."/>
        </authorList>
    </citation>
    <scope>NUCLEOTIDE SEQUENCE [LARGE SCALE GENOMIC DNA]</scope>
    <source>
        <strain evidence="7">PML1(12)</strain>
    </source>
</reference>
<dbReference type="SUPFAM" id="SSF46785">
    <property type="entry name" value="Winged helix' DNA-binding domain"/>
    <property type="match status" value="1"/>
</dbReference>
<dbReference type="PRINTS" id="PR00039">
    <property type="entry name" value="HTHLYSR"/>
</dbReference>
<sequence length="299" mass="32839">MKIDILGVQAFVAIADKGGFQNAADSLHVTQTAITQRLRKLEDFLGVMLVERTTRSIALSLIGRDFLPQARRLLEELGDALLEIRETGKAERGDVSIACVPTVGVQYLPRIMQEYSARYPNNRIKILDHASSAVADAVLRREAEFGINIAGAHHPELMTVPLLEDQYVLICHEDHPLAKRRRVAWKQLQPYPLIFAGQVSGNRALLDTALGANGLGLQSFYEVQRSSTAVGLVAERIAAAVVPRLAVQKGAYPNIRTIELVDPVVSRALVLAVRKTARLSPAAQALYDMIKARAVRPKN</sequence>
<evidence type="ECO:0000256" key="1">
    <source>
        <dbReference type="ARBA" id="ARBA00009437"/>
    </source>
</evidence>
<comment type="caution">
    <text evidence="6">The sequence shown here is derived from an EMBL/GenBank/DDBJ whole genome shotgun (WGS) entry which is preliminary data.</text>
</comment>
<organism evidence="6 7">
    <name type="scientific">Caballeronia mineralivorans PML1(12)</name>
    <dbReference type="NCBI Taxonomy" id="908627"/>
    <lineage>
        <taxon>Bacteria</taxon>
        <taxon>Pseudomonadati</taxon>
        <taxon>Pseudomonadota</taxon>
        <taxon>Betaproteobacteria</taxon>
        <taxon>Burkholderiales</taxon>
        <taxon>Burkholderiaceae</taxon>
        <taxon>Caballeronia</taxon>
    </lineage>
</organism>
<dbReference type="AlphaFoldDB" id="A0A0J1D3R7"/>
<accession>A0A0J1D3R7</accession>
<keyword evidence="2" id="KW-0805">Transcription regulation</keyword>
<protein>
    <submittedName>
        <fullName evidence="6">LysR family transcriptional regulator</fullName>
    </submittedName>
</protein>
<dbReference type="PATRIC" id="fig|908627.4.peg.1047"/>
<dbReference type="InterPro" id="IPR000847">
    <property type="entry name" value="LysR_HTH_N"/>
</dbReference>
<dbReference type="Gene3D" id="3.40.190.290">
    <property type="match status" value="1"/>
</dbReference>
<evidence type="ECO:0000256" key="3">
    <source>
        <dbReference type="ARBA" id="ARBA00023125"/>
    </source>
</evidence>
<gene>
    <name evidence="6" type="ORF">EOS_04735</name>
</gene>
<proteinExistence type="inferred from homology"/>
<keyword evidence="4" id="KW-0804">Transcription</keyword>
<dbReference type="Pfam" id="PF03466">
    <property type="entry name" value="LysR_substrate"/>
    <property type="match status" value="1"/>
</dbReference>
<dbReference type="CDD" id="cd08440">
    <property type="entry name" value="PBP2_LTTR_like_4"/>
    <property type="match status" value="1"/>
</dbReference>
<dbReference type="InterPro" id="IPR036388">
    <property type="entry name" value="WH-like_DNA-bd_sf"/>
</dbReference>
<dbReference type="PANTHER" id="PTHR30419:SF8">
    <property type="entry name" value="NITROGEN ASSIMILATION TRANSCRIPTIONAL ACTIVATOR-RELATED"/>
    <property type="match status" value="1"/>
</dbReference>
<dbReference type="InterPro" id="IPR050950">
    <property type="entry name" value="HTH-type_LysR_regulators"/>
</dbReference>
<dbReference type="Pfam" id="PF00126">
    <property type="entry name" value="HTH_1"/>
    <property type="match status" value="1"/>
</dbReference>
<evidence type="ECO:0000313" key="6">
    <source>
        <dbReference type="EMBL" id="KLU27316.1"/>
    </source>
</evidence>
<dbReference type="InterPro" id="IPR005119">
    <property type="entry name" value="LysR_subst-bd"/>
</dbReference>